<proteinExistence type="predicted"/>
<evidence type="ECO:0000313" key="5">
    <source>
        <dbReference type="Proteomes" id="UP000236434"/>
    </source>
</evidence>
<dbReference type="SUPFAM" id="SSF53474">
    <property type="entry name" value="alpha/beta-Hydrolases"/>
    <property type="match status" value="1"/>
</dbReference>
<organism evidence="4 5">
    <name type="scientific">Petrotoga olearia DSM 13574</name>
    <dbReference type="NCBI Taxonomy" id="1122955"/>
    <lineage>
        <taxon>Bacteria</taxon>
        <taxon>Thermotogati</taxon>
        <taxon>Thermotogota</taxon>
        <taxon>Thermotogae</taxon>
        <taxon>Petrotogales</taxon>
        <taxon>Petrotogaceae</taxon>
        <taxon>Petrotoga</taxon>
    </lineage>
</organism>
<dbReference type="InterPro" id="IPR029058">
    <property type="entry name" value="AB_hydrolase_fold"/>
</dbReference>
<gene>
    <name evidence="4" type="ORF">X929_09700</name>
</gene>
<keyword evidence="2" id="KW-1133">Transmembrane helix</keyword>
<comment type="caution">
    <text evidence="4">The sequence shown here is derived from an EMBL/GenBank/DDBJ whole genome shotgun (WGS) entry which is preliminary data.</text>
</comment>
<dbReference type="Gene3D" id="3.40.50.1820">
    <property type="entry name" value="alpha/beta hydrolase"/>
    <property type="match status" value="1"/>
</dbReference>
<dbReference type="RefSeq" id="WP_103067761.1">
    <property type="nucleotide sequence ID" value="NZ_AZRL01000022.1"/>
</dbReference>
<dbReference type="OrthoDB" id="24847at2"/>
<keyword evidence="2" id="KW-0472">Membrane</keyword>
<feature type="domain" description="BD-FAE-like" evidence="3">
    <location>
        <begin position="80"/>
        <end position="281"/>
    </location>
</feature>
<name>A0A2K1NX58_9BACT</name>
<dbReference type="AlphaFoldDB" id="A0A2K1NX58"/>
<dbReference type="InterPro" id="IPR050300">
    <property type="entry name" value="GDXG_lipolytic_enzyme"/>
</dbReference>
<evidence type="ECO:0000313" key="4">
    <source>
        <dbReference type="EMBL" id="PNR95099.1"/>
    </source>
</evidence>
<dbReference type="Pfam" id="PF20434">
    <property type="entry name" value="BD-FAE"/>
    <property type="match status" value="1"/>
</dbReference>
<keyword evidence="2" id="KW-0812">Transmembrane</keyword>
<evidence type="ECO:0000256" key="1">
    <source>
        <dbReference type="ARBA" id="ARBA00022801"/>
    </source>
</evidence>
<protein>
    <submittedName>
        <fullName evidence="4">Peptidase S15</fullName>
    </submittedName>
</protein>
<feature type="transmembrane region" description="Helical" evidence="2">
    <location>
        <begin position="20"/>
        <end position="41"/>
    </location>
</feature>
<reference evidence="4 5" key="1">
    <citation type="submission" date="2013-12" db="EMBL/GenBank/DDBJ databases">
        <title>Comparative genomics of Petrotoga isolates.</title>
        <authorList>
            <person name="Nesbo C.L."/>
            <person name="Charchuk R."/>
            <person name="Chow K."/>
        </authorList>
    </citation>
    <scope>NUCLEOTIDE SEQUENCE [LARGE SCALE GENOMIC DNA]</scope>
    <source>
        <strain evidence="4 5">DSM 13574</strain>
    </source>
</reference>
<sequence>MKKEVSDKSEYKKIFKIFGIILLFFLFFWNALITFFLIILLNVKTIKKSVFGNLPLEVKKGSYTDAITVEYKKDKIPLKLDVYYPSKVKSKYPVVFFAHGGGWITGSRKLSSVTAWAKFLASRGFAVVAIDYRYGYFNKYEELIEDYNDALNYIKDHSEELYLDKENIVLMGTSAGGTLSLYYAAYHSYYNHLEKMKGIKGVVAWYAPSDLLDLWSKQVDSLFAQFAVTTTMKGTPKRKFEEYKLYSPINYISERMAPTLLVHGEKDDTVPVTTSIKLNKKIKECGVPSTLLIHPKGKHSFELELKDVLTQKFVEKTVSFIRKVCQNTETDDKLEKIAV</sequence>
<evidence type="ECO:0000256" key="2">
    <source>
        <dbReference type="SAM" id="Phobius"/>
    </source>
</evidence>
<keyword evidence="1" id="KW-0378">Hydrolase</keyword>
<dbReference type="EMBL" id="AZRL01000022">
    <property type="protein sequence ID" value="PNR95099.1"/>
    <property type="molecule type" value="Genomic_DNA"/>
</dbReference>
<dbReference type="GO" id="GO:0016787">
    <property type="term" value="F:hydrolase activity"/>
    <property type="evidence" value="ECO:0007669"/>
    <property type="project" value="UniProtKB-KW"/>
</dbReference>
<dbReference type="Proteomes" id="UP000236434">
    <property type="component" value="Unassembled WGS sequence"/>
</dbReference>
<dbReference type="PANTHER" id="PTHR48081">
    <property type="entry name" value="AB HYDROLASE SUPERFAMILY PROTEIN C4A8.06C"/>
    <property type="match status" value="1"/>
</dbReference>
<accession>A0A2K1NX58</accession>
<evidence type="ECO:0000259" key="3">
    <source>
        <dbReference type="Pfam" id="PF20434"/>
    </source>
</evidence>
<dbReference type="InterPro" id="IPR049492">
    <property type="entry name" value="BD-FAE-like_dom"/>
</dbReference>